<keyword evidence="3" id="KW-1185">Reference proteome</keyword>
<dbReference type="HOGENOM" id="CLU_319621_0_0_1"/>
<feature type="compositionally biased region" description="Low complexity" evidence="1">
    <location>
        <begin position="743"/>
        <end position="752"/>
    </location>
</feature>
<feature type="region of interest" description="Disordered" evidence="1">
    <location>
        <begin position="1"/>
        <end position="130"/>
    </location>
</feature>
<dbReference type="EMBL" id="KB456268">
    <property type="protein sequence ID" value="EMF10175.1"/>
    <property type="molecule type" value="Genomic_DNA"/>
</dbReference>
<proteinExistence type="predicted"/>
<feature type="region of interest" description="Disordered" evidence="1">
    <location>
        <begin position="169"/>
        <end position="194"/>
    </location>
</feature>
<evidence type="ECO:0000256" key="1">
    <source>
        <dbReference type="SAM" id="MobiDB-lite"/>
    </source>
</evidence>
<feature type="compositionally biased region" description="Basic and acidic residues" evidence="1">
    <location>
        <begin position="882"/>
        <end position="899"/>
    </location>
</feature>
<feature type="compositionally biased region" description="Polar residues" evidence="1">
    <location>
        <begin position="1"/>
        <end position="17"/>
    </location>
</feature>
<evidence type="ECO:0000313" key="2">
    <source>
        <dbReference type="EMBL" id="EMF10175.1"/>
    </source>
</evidence>
<protein>
    <submittedName>
        <fullName evidence="2">Uncharacterized protein</fullName>
    </submittedName>
</protein>
<accession>M3BU32</accession>
<reference evidence="2 3" key="1">
    <citation type="journal article" date="2012" name="PLoS Pathog.">
        <title>Diverse lifestyles and strategies of plant pathogenesis encoded in the genomes of eighteen Dothideomycetes fungi.</title>
        <authorList>
            <person name="Ohm R.A."/>
            <person name="Feau N."/>
            <person name="Henrissat B."/>
            <person name="Schoch C.L."/>
            <person name="Horwitz B.A."/>
            <person name="Barry K.W."/>
            <person name="Condon B.J."/>
            <person name="Copeland A.C."/>
            <person name="Dhillon B."/>
            <person name="Glaser F."/>
            <person name="Hesse C.N."/>
            <person name="Kosti I."/>
            <person name="LaButti K."/>
            <person name="Lindquist E.A."/>
            <person name="Lucas S."/>
            <person name="Salamov A.A."/>
            <person name="Bradshaw R.E."/>
            <person name="Ciuffetti L."/>
            <person name="Hamelin R.C."/>
            <person name="Kema G.H.J."/>
            <person name="Lawrence C."/>
            <person name="Scott J.A."/>
            <person name="Spatafora J.W."/>
            <person name="Turgeon B.G."/>
            <person name="de Wit P.J.G.M."/>
            <person name="Zhong S."/>
            <person name="Goodwin S.B."/>
            <person name="Grigoriev I.V."/>
        </authorList>
    </citation>
    <scope>NUCLEOTIDE SEQUENCE [LARGE SCALE GENOMIC DNA]</scope>
    <source>
        <strain evidence="2 3">SO2202</strain>
    </source>
</reference>
<feature type="region of interest" description="Disordered" evidence="1">
    <location>
        <begin position="741"/>
        <end position="791"/>
    </location>
</feature>
<feature type="compositionally biased region" description="Polar residues" evidence="1">
    <location>
        <begin position="29"/>
        <end position="39"/>
    </location>
</feature>
<dbReference type="RefSeq" id="XP_016758296.1">
    <property type="nucleotide sequence ID" value="XM_016902718.1"/>
</dbReference>
<gene>
    <name evidence="2" type="ORF">SEPMUDRAFT_135517</name>
</gene>
<dbReference type="AlphaFoldDB" id="M3BU32"/>
<sequence>MDEQDGTQQDAASTSEPQYEAFMSIIEDIQSSEPQSRSAMSEAEEAVIHHNSVPSSPNPKNDIEPLQPQQQYSSLCPYPTPDASRASSPLFQKEEDLCDSTPPPLRKNNKMPSELPDQPYPPPLGIQQTHSPLTSLHRDRYSPYDPLSYVLQDPIQVWAIRLTPKRTQYEVESSSPESLALDDDDDNNEAITPTRAAGGRCMKNLQPLEDIGRRVRVSNFRGKELLSGLEEEARKMKGKMPDWEGLNQERREEASGWEKVDLVGPERATKSAGGTIQSRSRDISEPLRKVMATTTIPEGKPLSVHSSGQGRPPGSNVEIVIEGERLRPDQIPFSLTQLGTRLRTGISSIVFLAPAPDKPGPIKRALVTRNSVACSQERNCRNKVRSENGMAAVLEPNRKTQLTGGNCEIEGSGAAESGKDKQQNECRAATVAASRHEALMLKAGDLQAPETTAVAQSGSALQRRVDVIRHEQTRERMHAKACTSIDNPALHTPRAADAACQADLVPWPCATANCKRPSEKSLVRLCNVERAKVLNNRNLAHSGTRLVADGSSFCWECRLKKSRQRKTLRRKRAANLNEVSCGKENEERTLSKKRKLVDAAAMLGEDEVTSPAKRCCTAEVCEKYGPDSRAPVDQNAASVEQDDSAMVAQDPDVVHQTAKVNPGCIFSGAFAEELEAVSLQPASPCTELLLTRPICSLNASFQPPEAVAVAIPSDCQTRVVAAGGTYTAQRRVPLADITARLVPHSSPPRSSSVKYGSHTPSPLRSVQAAEATPPTSPLPISPMSPTPARGYDVLSSSKNAIKSVSSRTIVEHHSRAVADGTSSLCSLCGQFLACDAHELGISCANPLISGQKRYAAKKARRKSLQWTRRQKAESVQEENDYADAHASSKDTRLLPDDKRKPLKGILKRK</sequence>
<feature type="compositionally biased region" description="Pro residues" evidence="1">
    <location>
        <begin position="774"/>
        <end position="785"/>
    </location>
</feature>
<organism evidence="2 3">
    <name type="scientific">Sphaerulina musiva (strain SO2202)</name>
    <name type="common">Poplar stem canker fungus</name>
    <name type="synonym">Septoria musiva</name>
    <dbReference type="NCBI Taxonomy" id="692275"/>
    <lineage>
        <taxon>Eukaryota</taxon>
        <taxon>Fungi</taxon>
        <taxon>Dikarya</taxon>
        <taxon>Ascomycota</taxon>
        <taxon>Pezizomycotina</taxon>
        <taxon>Dothideomycetes</taxon>
        <taxon>Dothideomycetidae</taxon>
        <taxon>Mycosphaerellales</taxon>
        <taxon>Mycosphaerellaceae</taxon>
        <taxon>Sphaerulina</taxon>
    </lineage>
</organism>
<feature type="compositionally biased region" description="Basic residues" evidence="1">
    <location>
        <begin position="900"/>
        <end position="909"/>
    </location>
</feature>
<dbReference type="GeneID" id="27899855"/>
<evidence type="ECO:0000313" key="3">
    <source>
        <dbReference type="Proteomes" id="UP000016931"/>
    </source>
</evidence>
<name>M3BU32_SPHMS</name>
<dbReference type="Proteomes" id="UP000016931">
    <property type="component" value="Unassembled WGS sequence"/>
</dbReference>
<feature type="region of interest" description="Disordered" evidence="1">
    <location>
        <begin position="865"/>
        <end position="909"/>
    </location>
</feature>